<dbReference type="Gene3D" id="4.10.365.10">
    <property type="entry name" value="p27"/>
    <property type="match status" value="1"/>
</dbReference>
<proteinExistence type="predicted"/>
<gene>
    <name evidence="1" type="ORF">DME_LOCUS1695</name>
</gene>
<evidence type="ECO:0000313" key="4">
    <source>
        <dbReference type="WBParaSite" id="DME_0000727701-mRNA-1"/>
    </source>
</evidence>
<dbReference type="OrthoDB" id="6373236at2759"/>
<accession>A0A0N4UI60</accession>
<dbReference type="STRING" id="318479.A0A0N4UI60"/>
<dbReference type="AlphaFoldDB" id="A0A0N4UI60"/>
<dbReference type="WBParaSite" id="DME_0000727701-mRNA-1">
    <property type="protein sequence ID" value="DME_0000727701-mRNA-1"/>
    <property type="gene ID" value="DME_0000727701"/>
</dbReference>
<reference evidence="1 3" key="2">
    <citation type="submission" date="2018-11" db="EMBL/GenBank/DDBJ databases">
        <authorList>
            <consortium name="Pathogen Informatics"/>
        </authorList>
    </citation>
    <scope>NUCLEOTIDE SEQUENCE [LARGE SCALE GENOMIC DNA]</scope>
</reference>
<protein>
    <submittedName>
        <fullName evidence="1 4">Uncharacterized protein</fullName>
    </submittedName>
</protein>
<name>A0A0N4UI60_DRAME</name>
<organism evidence="2 4">
    <name type="scientific">Dracunculus medinensis</name>
    <name type="common">Guinea worm</name>
    <dbReference type="NCBI Taxonomy" id="318479"/>
    <lineage>
        <taxon>Eukaryota</taxon>
        <taxon>Metazoa</taxon>
        <taxon>Ecdysozoa</taxon>
        <taxon>Nematoda</taxon>
        <taxon>Chromadorea</taxon>
        <taxon>Rhabditida</taxon>
        <taxon>Spirurina</taxon>
        <taxon>Dracunculoidea</taxon>
        <taxon>Dracunculidae</taxon>
        <taxon>Dracunculus</taxon>
    </lineage>
</organism>
<sequence>MVERSRRVEKGRQIMWSTTLSRPVGHINFGFRCRIRSVCASRRSILSSPLQLVPSHSIQSILRIVTDDVYINEANIYVVYRCELRIKHLFNGIFVSKQKIMNAYVTTMVPVEITSSSSKIKSSSPAKRCLFARPDPLKLDKWLTEKLDEIGINKQLRWSLNFQFDECMPCGSGESDYIVTAVPAESVPMFYRPYYHSADSGFSSDTENLAPHSDDSDCSISNEHQINAIKPTIRTNPKKQMKITGTSSLTLLIRL</sequence>
<evidence type="ECO:0000313" key="2">
    <source>
        <dbReference type="Proteomes" id="UP000038040"/>
    </source>
</evidence>
<dbReference type="InterPro" id="IPR044898">
    <property type="entry name" value="CDI_dom_sf"/>
</dbReference>
<dbReference type="EMBL" id="UYYG01000029">
    <property type="protein sequence ID" value="VDN51722.1"/>
    <property type="molecule type" value="Genomic_DNA"/>
</dbReference>
<reference evidence="4" key="1">
    <citation type="submission" date="2017-02" db="UniProtKB">
        <authorList>
            <consortium name="WormBaseParasite"/>
        </authorList>
    </citation>
    <scope>IDENTIFICATION</scope>
</reference>
<evidence type="ECO:0000313" key="1">
    <source>
        <dbReference type="EMBL" id="VDN51722.1"/>
    </source>
</evidence>
<keyword evidence="3" id="KW-1185">Reference proteome</keyword>
<dbReference type="Proteomes" id="UP000038040">
    <property type="component" value="Unplaced"/>
</dbReference>
<evidence type="ECO:0000313" key="3">
    <source>
        <dbReference type="Proteomes" id="UP000274756"/>
    </source>
</evidence>
<dbReference type="Proteomes" id="UP000274756">
    <property type="component" value="Unassembled WGS sequence"/>
</dbReference>